<name>A0ABW9RAF4_9GAMM</name>
<dbReference type="InterPro" id="IPR053716">
    <property type="entry name" value="Flag_assembly_chemotaxis_eff"/>
</dbReference>
<feature type="coiled-coil region" evidence="1">
    <location>
        <begin position="109"/>
        <end position="136"/>
    </location>
</feature>
<comment type="caution">
    <text evidence="2">The sequence shown here is derived from an EMBL/GenBank/DDBJ whole genome shotgun (WGS) entry which is preliminary data.</text>
</comment>
<proteinExistence type="predicted"/>
<dbReference type="RefSeq" id="WP_154752251.1">
    <property type="nucleotide sequence ID" value="NZ_WLZX01000002.1"/>
</dbReference>
<keyword evidence="2" id="KW-0969">Cilium</keyword>
<dbReference type="Proteomes" id="UP000480164">
    <property type="component" value="Unassembled WGS sequence"/>
</dbReference>
<dbReference type="EMBL" id="WLZX01000002">
    <property type="protein sequence ID" value="MTD26967.1"/>
    <property type="molecule type" value="Genomic_DNA"/>
</dbReference>
<dbReference type="Gene3D" id="1.10.287.1700">
    <property type="match status" value="1"/>
</dbReference>
<protein>
    <submittedName>
        <fullName evidence="2">Flagellar export protein FliJ</fullName>
    </submittedName>
</protein>
<keyword evidence="2" id="KW-0966">Cell projection</keyword>
<gene>
    <name evidence="2" type="ORF">GK011_08455</name>
</gene>
<evidence type="ECO:0000313" key="3">
    <source>
        <dbReference type="Proteomes" id="UP000480164"/>
    </source>
</evidence>
<keyword evidence="1" id="KW-0175">Coiled coil</keyword>
<accession>A0ABW9RAF4</accession>
<organism evidence="2 3">
    <name type="scientific">Erwinia sorbitola</name>
    <dbReference type="NCBI Taxonomy" id="2681984"/>
    <lineage>
        <taxon>Bacteria</taxon>
        <taxon>Pseudomonadati</taxon>
        <taxon>Pseudomonadota</taxon>
        <taxon>Gammaproteobacteria</taxon>
        <taxon>Enterobacterales</taxon>
        <taxon>Erwiniaceae</taxon>
        <taxon>Erwinia</taxon>
    </lineage>
</organism>
<keyword evidence="3" id="KW-1185">Reference proteome</keyword>
<keyword evidence="2" id="KW-0282">Flagellum</keyword>
<evidence type="ECO:0000313" key="2">
    <source>
        <dbReference type="EMBL" id="MTD26967.1"/>
    </source>
</evidence>
<reference evidence="2 3" key="1">
    <citation type="submission" date="2019-11" db="EMBL/GenBank/DDBJ databases">
        <title>Erwinia sp. nov., isolated from feces of birds in Tibet plateau of China.</title>
        <authorList>
            <person name="Ge Y."/>
        </authorList>
    </citation>
    <scope>NUCLEOTIDE SEQUENCE [LARGE SCALE GENOMIC DNA]</scope>
    <source>
        <strain evidence="2 3">J316</strain>
    </source>
</reference>
<evidence type="ECO:0000256" key="1">
    <source>
        <dbReference type="SAM" id="Coils"/>
    </source>
</evidence>
<sequence>MSHRPESLRVLETLHQMRQRAVEETSGKLSRQKQLCQRYHNNIEALNALSDSSREISAGAAQMNNQANFKANIQRVIDWQKQEQALAAIEQAAIQRELAEQASREMTINVVINQQKALLREALDRAQQKLTDAQAMQSWMRKHRSGRMD</sequence>